<dbReference type="CDD" id="cd00118">
    <property type="entry name" value="LysM"/>
    <property type="match status" value="2"/>
</dbReference>
<dbReference type="EMBL" id="CP062983">
    <property type="protein sequence ID" value="QPC81638.1"/>
    <property type="molecule type" value="Genomic_DNA"/>
</dbReference>
<keyword evidence="2" id="KW-0732">Signal</keyword>
<feature type="signal peptide" evidence="2">
    <location>
        <begin position="1"/>
        <end position="24"/>
    </location>
</feature>
<evidence type="ECO:0000313" key="4">
    <source>
        <dbReference type="EMBL" id="QPC81638.1"/>
    </source>
</evidence>
<feature type="domain" description="LysM" evidence="3">
    <location>
        <begin position="242"/>
        <end position="286"/>
    </location>
</feature>
<dbReference type="InterPro" id="IPR036779">
    <property type="entry name" value="LysM_dom_sf"/>
</dbReference>
<dbReference type="Gene3D" id="3.10.350.10">
    <property type="entry name" value="LysM domain"/>
    <property type="match status" value="2"/>
</dbReference>
<evidence type="ECO:0000256" key="2">
    <source>
        <dbReference type="SAM" id="SignalP"/>
    </source>
</evidence>
<feature type="region of interest" description="Disordered" evidence="1">
    <location>
        <begin position="32"/>
        <end position="59"/>
    </location>
</feature>
<dbReference type="Proteomes" id="UP000594468">
    <property type="component" value="Chromosome"/>
</dbReference>
<dbReference type="AlphaFoldDB" id="A0A7S8E7C1"/>
<evidence type="ECO:0000259" key="3">
    <source>
        <dbReference type="PROSITE" id="PS51782"/>
    </source>
</evidence>
<proteinExistence type="predicted"/>
<dbReference type="Pfam" id="PF01476">
    <property type="entry name" value="LysM"/>
    <property type="match status" value="2"/>
</dbReference>
<feature type="domain" description="LysM" evidence="3">
    <location>
        <begin position="159"/>
        <end position="203"/>
    </location>
</feature>
<dbReference type="RefSeq" id="WP_195169709.1">
    <property type="nucleotide sequence ID" value="NZ_CP062983.1"/>
</dbReference>
<evidence type="ECO:0000256" key="1">
    <source>
        <dbReference type="SAM" id="MobiDB-lite"/>
    </source>
</evidence>
<evidence type="ECO:0000313" key="5">
    <source>
        <dbReference type="Proteomes" id="UP000594468"/>
    </source>
</evidence>
<sequence length="289" mass="29228">MTFSKTWQLLVGCLALMVAMVGCYQGTGDSAAPTAVASSIPPTLTPTSTPSPTLTPEAEGSATIGVDAESALFDTITPEASDSVDLVAEPLTTSIAQSDTTDGWQLSATAIVAEITQTHEYSLTQTAIAAGFGEPTLAPLTPTPTGAPVGVTPVPGGSCVHQVVAGDNLFRLSIRYGVTIDQIAAANGISNIQLITVNQRLTIPGCGTTGNVPPPTTSAGLNTQNPGGVVTNPGTGTSTCAGTYVVQQYDTLFQISLQCGVPMQSIANANGIANPSIIIIGDQLVIPSS</sequence>
<dbReference type="PROSITE" id="PS51257">
    <property type="entry name" value="PROKAR_LIPOPROTEIN"/>
    <property type="match status" value="1"/>
</dbReference>
<organism evidence="4 5">
    <name type="scientific">Phototrophicus methaneseepsis</name>
    <dbReference type="NCBI Taxonomy" id="2710758"/>
    <lineage>
        <taxon>Bacteria</taxon>
        <taxon>Bacillati</taxon>
        <taxon>Chloroflexota</taxon>
        <taxon>Candidatus Thermofontia</taxon>
        <taxon>Phototrophicales</taxon>
        <taxon>Phototrophicaceae</taxon>
        <taxon>Phototrophicus</taxon>
    </lineage>
</organism>
<dbReference type="SUPFAM" id="SSF54106">
    <property type="entry name" value="LysM domain"/>
    <property type="match status" value="2"/>
</dbReference>
<dbReference type="PROSITE" id="PS51782">
    <property type="entry name" value="LYSM"/>
    <property type="match status" value="2"/>
</dbReference>
<feature type="compositionally biased region" description="Low complexity" evidence="1">
    <location>
        <begin position="41"/>
        <end position="56"/>
    </location>
</feature>
<dbReference type="PANTHER" id="PTHR33734">
    <property type="entry name" value="LYSM DOMAIN-CONTAINING GPI-ANCHORED PROTEIN 2"/>
    <property type="match status" value="1"/>
</dbReference>
<reference evidence="4 5" key="1">
    <citation type="submission" date="2020-02" db="EMBL/GenBank/DDBJ databases">
        <authorList>
            <person name="Zheng R.K."/>
            <person name="Sun C.M."/>
        </authorList>
    </citation>
    <scope>NUCLEOTIDE SEQUENCE [LARGE SCALE GENOMIC DNA]</scope>
    <source>
        <strain evidence="5">rifampicinis</strain>
    </source>
</reference>
<dbReference type="InterPro" id="IPR018392">
    <property type="entry name" value="LysM"/>
</dbReference>
<dbReference type="PANTHER" id="PTHR33734:SF22">
    <property type="entry name" value="MEMBRANE-BOUND LYTIC MUREIN TRANSGLYCOSYLASE D"/>
    <property type="match status" value="1"/>
</dbReference>
<protein>
    <submittedName>
        <fullName evidence="4">LysM peptidoglycan-binding domain-containing protein</fullName>
    </submittedName>
</protein>
<name>A0A7S8E7C1_9CHLR</name>
<keyword evidence="5" id="KW-1185">Reference proteome</keyword>
<feature type="chain" id="PRO_5032368679" evidence="2">
    <location>
        <begin position="25"/>
        <end position="289"/>
    </location>
</feature>
<accession>A0A7S8E7C1</accession>
<dbReference type="KEGG" id="pmet:G4Y79_18365"/>
<dbReference type="SMART" id="SM00257">
    <property type="entry name" value="LysM"/>
    <property type="match status" value="2"/>
</dbReference>
<gene>
    <name evidence="4" type="ORF">G4Y79_18365</name>
</gene>